<reference evidence="2" key="1">
    <citation type="submission" date="2016-05" db="EMBL/GenBank/DDBJ databases">
        <title>Draft genome of Corynebacterium afermentans subsp. afermentans LCDC 88199T.</title>
        <authorList>
            <person name="Bernier A.-M."/>
            <person name="Bernard K."/>
        </authorList>
    </citation>
    <scope>NUCLEOTIDE SEQUENCE [LARGE SCALE GENOMIC DNA]</scope>
    <source>
        <strain evidence="2">NML04-0072</strain>
    </source>
</reference>
<accession>A0A1A9RDH6</accession>
<dbReference type="AlphaFoldDB" id="A0A1A9RDH6"/>
<comment type="caution">
    <text evidence="1">The sequence shown here is derived from an EMBL/GenBank/DDBJ whole genome shotgun (WGS) entry which is preliminary data.</text>
</comment>
<organism evidence="1 2">
    <name type="scientific">Eikenella corrodens</name>
    <dbReference type="NCBI Taxonomy" id="539"/>
    <lineage>
        <taxon>Bacteria</taxon>
        <taxon>Pseudomonadati</taxon>
        <taxon>Pseudomonadota</taxon>
        <taxon>Betaproteobacteria</taxon>
        <taxon>Neisseriales</taxon>
        <taxon>Neisseriaceae</taxon>
        <taxon>Eikenella</taxon>
    </lineage>
</organism>
<dbReference type="RefSeq" id="WP_003824749.1">
    <property type="nucleotide sequence ID" value="NZ_CAUTFU010000028.1"/>
</dbReference>
<dbReference type="GeneID" id="60769728"/>
<proteinExistence type="predicted"/>
<sequence length="69" mass="7110">MRLPETGEAGFAKTLFPAELNSPAANLQTAAIVTAGAANRKNGAASGWDDSAAVSKLRVLGKPCHANFR</sequence>
<evidence type="ECO:0000313" key="2">
    <source>
        <dbReference type="Proteomes" id="UP000077589"/>
    </source>
</evidence>
<evidence type="ECO:0000313" key="1">
    <source>
        <dbReference type="EMBL" id="OAM15758.1"/>
    </source>
</evidence>
<dbReference type="Proteomes" id="UP000077589">
    <property type="component" value="Unassembled WGS sequence"/>
</dbReference>
<name>A0A1A9RDH6_EIKCO</name>
<dbReference type="EMBL" id="LXSG01000046">
    <property type="protein sequence ID" value="OAM15758.1"/>
    <property type="molecule type" value="Genomic_DNA"/>
</dbReference>
<gene>
    <name evidence="1" type="ORF">A7P90_11600</name>
</gene>
<protein>
    <submittedName>
        <fullName evidence="1">Uncharacterized protein</fullName>
    </submittedName>
</protein>